<dbReference type="Gene3D" id="1.25.40.10">
    <property type="entry name" value="Tetratricopeptide repeat domain"/>
    <property type="match status" value="4"/>
</dbReference>
<dbReference type="RefSeq" id="WP_346754191.1">
    <property type="nucleotide sequence ID" value="NZ_JAUJEA010000010.1"/>
</dbReference>
<name>A0ABT8KW39_9BACT</name>
<dbReference type="SUPFAM" id="SSF48452">
    <property type="entry name" value="TPR-like"/>
    <property type="match status" value="1"/>
</dbReference>
<dbReference type="PROSITE" id="PS50005">
    <property type="entry name" value="TPR"/>
    <property type="match status" value="5"/>
</dbReference>
<dbReference type="InterPro" id="IPR011990">
    <property type="entry name" value="TPR-like_helical_dom_sf"/>
</dbReference>
<gene>
    <name evidence="4" type="ORF">QQ008_22430</name>
</gene>
<evidence type="ECO:0000313" key="5">
    <source>
        <dbReference type="Proteomes" id="UP001172082"/>
    </source>
</evidence>
<organism evidence="4 5">
    <name type="scientific">Splendidivirga corallicola</name>
    <dbReference type="NCBI Taxonomy" id="3051826"/>
    <lineage>
        <taxon>Bacteria</taxon>
        <taxon>Pseudomonadati</taxon>
        <taxon>Bacteroidota</taxon>
        <taxon>Cytophagia</taxon>
        <taxon>Cytophagales</taxon>
        <taxon>Splendidivirgaceae</taxon>
        <taxon>Splendidivirga</taxon>
    </lineage>
</organism>
<dbReference type="Pfam" id="PF13431">
    <property type="entry name" value="TPR_17"/>
    <property type="match status" value="1"/>
</dbReference>
<evidence type="ECO:0000256" key="3">
    <source>
        <dbReference type="PROSITE-ProRule" id="PRU00339"/>
    </source>
</evidence>
<dbReference type="PANTHER" id="PTHR44858">
    <property type="entry name" value="TETRATRICOPEPTIDE REPEAT PROTEIN 6"/>
    <property type="match status" value="1"/>
</dbReference>
<dbReference type="InterPro" id="IPR019734">
    <property type="entry name" value="TPR_rpt"/>
</dbReference>
<comment type="caution">
    <text evidence="4">The sequence shown here is derived from an EMBL/GenBank/DDBJ whole genome shotgun (WGS) entry which is preliminary data.</text>
</comment>
<evidence type="ECO:0000313" key="4">
    <source>
        <dbReference type="EMBL" id="MDN5204167.1"/>
    </source>
</evidence>
<accession>A0ABT8KW39</accession>
<protein>
    <submittedName>
        <fullName evidence="4">Tetratricopeptide repeat protein</fullName>
    </submittedName>
</protein>
<feature type="repeat" description="TPR" evidence="3">
    <location>
        <begin position="338"/>
        <end position="371"/>
    </location>
</feature>
<feature type="repeat" description="TPR" evidence="3">
    <location>
        <begin position="202"/>
        <end position="235"/>
    </location>
</feature>
<proteinExistence type="predicted"/>
<keyword evidence="2 3" id="KW-0802">TPR repeat</keyword>
<keyword evidence="5" id="KW-1185">Reference proteome</keyword>
<dbReference type="Pfam" id="PF13432">
    <property type="entry name" value="TPR_16"/>
    <property type="match status" value="1"/>
</dbReference>
<feature type="repeat" description="TPR" evidence="3">
    <location>
        <begin position="168"/>
        <end position="201"/>
    </location>
</feature>
<evidence type="ECO:0000256" key="2">
    <source>
        <dbReference type="ARBA" id="ARBA00022803"/>
    </source>
</evidence>
<reference evidence="4" key="1">
    <citation type="submission" date="2023-06" db="EMBL/GenBank/DDBJ databases">
        <title>Genomic of Parafulvivirga corallium.</title>
        <authorList>
            <person name="Wang G."/>
        </authorList>
    </citation>
    <scope>NUCLEOTIDE SEQUENCE</scope>
    <source>
        <strain evidence="4">BMA10</strain>
    </source>
</reference>
<feature type="repeat" description="TPR" evidence="3">
    <location>
        <begin position="270"/>
        <end position="303"/>
    </location>
</feature>
<keyword evidence="1" id="KW-0677">Repeat</keyword>
<dbReference type="SMART" id="SM00028">
    <property type="entry name" value="TPR"/>
    <property type="match status" value="9"/>
</dbReference>
<dbReference type="InterPro" id="IPR050498">
    <property type="entry name" value="Ycf3"/>
</dbReference>
<dbReference type="SUPFAM" id="SSF81901">
    <property type="entry name" value="HCP-like"/>
    <property type="match status" value="1"/>
</dbReference>
<dbReference type="Proteomes" id="UP001172082">
    <property type="component" value="Unassembled WGS sequence"/>
</dbReference>
<sequence>MKYNDLLVKLKLLVILNLVIFVQFSVNAQENKYRPLSSKEVQEQFELGKKALGKDDYVMAITHFDACIREDPYFKDAYFSRAMAKESLDDLEGALLDYNILLHMQPDLREALFSRGVLRYKQEQYEYALPDFENLLELPTGETQAVFFQLSSSNSGIGSISTMETMQAEIQNYLGLTNTKLERYPQAIAHFNKAININNRNPDYLVNRGMAKEGIRDFNGAEDDYQKAIQLNPDHSLAKYNLSLIAGESLSGFESIDFYSDIIDSDPSFHQAYVQRGLAKFNLNDMQGALSDFNKALSLEPDNIVALFNRGLTREKLNELETAKQDFTSVLSLDPNHERALLSRANISVKFKAYQEAIHDYDQAIDRNPTYALAFYNRGVAKFNLKQKTEACLDMSMALKLGMTNAAETYKRMCQ</sequence>
<feature type="repeat" description="TPR" evidence="3">
    <location>
        <begin position="304"/>
        <end position="337"/>
    </location>
</feature>
<dbReference type="PANTHER" id="PTHR44858:SF1">
    <property type="entry name" value="UDP-N-ACETYLGLUCOSAMINE--PEPTIDE N-ACETYLGLUCOSAMINYLTRANSFERASE SPINDLY-RELATED"/>
    <property type="match status" value="1"/>
</dbReference>
<dbReference type="PROSITE" id="PS50293">
    <property type="entry name" value="TPR_REGION"/>
    <property type="match status" value="1"/>
</dbReference>
<dbReference type="Pfam" id="PF13181">
    <property type="entry name" value="TPR_8"/>
    <property type="match status" value="1"/>
</dbReference>
<dbReference type="EMBL" id="JAUJEA010000010">
    <property type="protein sequence ID" value="MDN5204167.1"/>
    <property type="molecule type" value="Genomic_DNA"/>
</dbReference>
<evidence type="ECO:0000256" key="1">
    <source>
        <dbReference type="ARBA" id="ARBA00022737"/>
    </source>
</evidence>